<dbReference type="Proteomes" id="UP000054498">
    <property type="component" value="Unassembled WGS sequence"/>
</dbReference>
<dbReference type="InterPro" id="IPR036249">
    <property type="entry name" value="Thioredoxin-like_sf"/>
</dbReference>
<dbReference type="InterPro" id="IPR015421">
    <property type="entry name" value="PyrdxlP-dep_Trfase_major"/>
</dbReference>
<feature type="region of interest" description="Disordered" evidence="1">
    <location>
        <begin position="1"/>
        <end position="27"/>
    </location>
</feature>
<dbReference type="InterPro" id="IPR013766">
    <property type="entry name" value="Thioredoxin_domain"/>
</dbReference>
<dbReference type="OrthoDB" id="10264306at2759"/>
<dbReference type="AlphaFoldDB" id="A0A0D2M6B2"/>
<dbReference type="PROSITE" id="PS51352">
    <property type="entry name" value="THIOREDOXIN_2"/>
    <property type="match status" value="1"/>
</dbReference>
<feature type="compositionally biased region" description="Low complexity" evidence="1">
    <location>
        <begin position="9"/>
        <end position="27"/>
    </location>
</feature>
<dbReference type="SUPFAM" id="SSF52833">
    <property type="entry name" value="Thioredoxin-like"/>
    <property type="match status" value="1"/>
</dbReference>
<dbReference type="PANTHER" id="PTHR14237">
    <property type="entry name" value="MOLYBDOPTERIN COFACTOR SULFURASE MOSC"/>
    <property type="match status" value="1"/>
</dbReference>
<evidence type="ECO:0000313" key="4">
    <source>
        <dbReference type="Proteomes" id="UP000054498"/>
    </source>
</evidence>
<evidence type="ECO:0000259" key="2">
    <source>
        <dbReference type="PROSITE" id="PS51352"/>
    </source>
</evidence>
<evidence type="ECO:0000313" key="3">
    <source>
        <dbReference type="EMBL" id="KIY98964.1"/>
    </source>
</evidence>
<feature type="domain" description="Thioredoxin" evidence="2">
    <location>
        <begin position="13"/>
        <end position="193"/>
    </location>
</feature>
<dbReference type="EMBL" id="KK102002">
    <property type="protein sequence ID" value="KIY98964.1"/>
    <property type="molecule type" value="Genomic_DNA"/>
</dbReference>
<dbReference type="InterPro" id="IPR000192">
    <property type="entry name" value="Aminotrans_V_dom"/>
</dbReference>
<sequence length="726" mass="78014">MDAPCDTPRASPVATGAAGARASASAPVSHGEAEKWWKKDSELWVDCHTEQEFEQAVTTGDRLVLVDFFATWCNGCQRSYPELCKYAKDPELSSQVKFVKVCIEELKRPAKEAGIKSLPHAVVYDPKRGKLVGIDVPPSKVKNLKVNLMVILKNRSMDFKLDPNGFVIPVPPQPKGAQEAEAAARRAAAAALESATTGLGAKLLQGVEGAAAAAAATGAAVADAVATTAEAAAPLVAPADPVLAAAKAEFLKRFGSRYGYSGRIDALYPAEVGSRMEPHEHYLDYTGSSVYANSQLEAIFRELRGHLFGNPHSANPSSSFASERVEAARDLVLKWFNADPAEYQVVFTRSATDALKIVGETYPWGPQSEFAYLRENHNSVLGVREYAMAKGGRFHAVNETSVESWVRDSSGADITKFLDATSLSSGRRQVPPPEDDDGTVNNLFAFPAEDNFAGVKYPLSWINAVKAKSRPGRRWRVLLDAAAYVPTQPLDLSSVRPDFVSMSFYKIFGYPTGLGALIVRVDAAADLKKMFWGGGSVALATSAGDFHVLKCRPSEMLEDGTVSFLDIAALRHGFDLMTNLGGTHAIQGHVESLRAWTHQALISLRHANGQPVVALFGKHHLPEAAKVQGGIFNFALLKPDGSLFSYKSFEVAAAEAGLHVRTGAECNPGACYAYLGVAEAEVEALAGTKEGCHDDVEYAHVARAVVPAMHGAVESMDMADGRHVRM</sequence>
<dbReference type="Gene3D" id="3.40.640.10">
    <property type="entry name" value="Type I PLP-dependent aspartate aminotransferase-like (Major domain)"/>
    <property type="match status" value="1"/>
</dbReference>
<dbReference type="GeneID" id="25741874"/>
<dbReference type="InterPro" id="IPR015424">
    <property type="entry name" value="PyrdxlP-dep_Trfase"/>
</dbReference>
<keyword evidence="4" id="KW-1185">Reference proteome</keyword>
<dbReference type="PANTHER" id="PTHR14237:SF80">
    <property type="entry name" value="MOLYBDENUM COFACTOR SULFURASE"/>
    <property type="match status" value="1"/>
</dbReference>
<dbReference type="KEGG" id="mng:MNEG_8999"/>
<dbReference type="Pfam" id="PF00266">
    <property type="entry name" value="Aminotran_5"/>
    <property type="match status" value="2"/>
</dbReference>
<reference evidence="3 4" key="1">
    <citation type="journal article" date="2013" name="BMC Genomics">
        <title>Reconstruction of the lipid metabolism for the microalga Monoraphidium neglectum from its genome sequence reveals characteristics suitable for biofuel production.</title>
        <authorList>
            <person name="Bogen C."/>
            <person name="Al-Dilaimi A."/>
            <person name="Albersmeier A."/>
            <person name="Wichmann J."/>
            <person name="Grundmann M."/>
            <person name="Rupp O."/>
            <person name="Lauersen K.J."/>
            <person name="Blifernez-Klassen O."/>
            <person name="Kalinowski J."/>
            <person name="Goesmann A."/>
            <person name="Mussgnug J.H."/>
            <person name="Kruse O."/>
        </authorList>
    </citation>
    <scope>NUCLEOTIDE SEQUENCE [LARGE SCALE GENOMIC DNA]</scope>
    <source>
        <strain evidence="3 4">SAG 48.87</strain>
    </source>
</reference>
<dbReference type="SUPFAM" id="SSF53383">
    <property type="entry name" value="PLP-dependent transferases"/>
    <property type="match status" value="1"/>
</dbReference>
<protein>
    <recommendedName>
        <fullName evidence="2">Thioredoxin domain-containing protein</fullName>
    </recommendedName>
</protein>
<dbReference type="RefSeq" id="XP_013897984.1">
    <property type="nucleotide sequence ID" value="XM_014042530.1"/>
</dbReference>
<name>A0A0D2M6B2_9CHLO</name>
<accession>A0A0D2M6B2</accession>
<dbReference type="Gene3D" id="3.40.30.10">
    <property type="entry name" value="Glutaredoxin"/>
    <property type="match status" value="1"/>
</dbReference>
<dbReference type="STRING" id="145388.A0A0D2M6B2"/>
<dbReference type="Pfam" id="PF00085">
    <property type="entry name" value="Thioredoxin"/>
    <property type="match status" value="1"/>
</dbReference>
<proteinExistence type="predicted"/>
<evidence type="ECO:0000256" key="1">
    <source>
        <dbReference type="SAM" id="MobiDB-lite"/>
    </source>
</evidence>
<gene>
    <name evidence="3" type="ORF">MNEG_8999</name>
</gene>
<organism evidence="3 4">
    <name type="scientific">Monoraphidium neglectum</name>
    <dbReference type="NCBI Taxonomy" id="145388"/>
    <lineage>
        <taxon>Eukaryota</taxon>
        <taxon>Viridiplantae</taxon>
        <taxon>Chlorophyta</taxon>
        <taxon>core chlorophytes</taxon>
        <taxon>Chlorophyceae</taxon>
        <taxon>CS clade</taxon>
        <taxon>Sphaeropleales</taxon>
        <taxon>Selenastraceae</taxon>
        <taxon>Monoraphidium</taxon>
    </lineage>
</organism>
<dbReference type="CDD" id="cd02947">
    <property type="entry name" value="TRX_family"/>
    <property type="match status" value="1"/>
</dbReference>